<comment type="caution">
    <text evidence="7">The sequence shown here is derived from an EMBL/GenBank/DDBJ whole genome shotgun (WGS) entry which is preliminary data.</text>
</comment>
<evidence type="ECO:0000256" key="3">
    <source>
        <dbReference type="ARBA" id="ARBA00022475"/>
    </source>
</evidence>
<dbReference type="GO" id="GO:0031460">
    <property type="term" value="P:glycine betaine transport"/>
    <property type="evidence" value="ECO:0007669"/>
    <property type="project" value="TreeGrafter"/>
</dbReference>
<keyword evidence="2" id="KW-0813">Transport</keyword>
<evidence type="ECO:0000256" key="2">
    <source>
        <dbReference type="ARBA" id="ARBA00022448"/>
    </source>
</evidence>
<dbReference type="Gene3D" id="3.10.105.10">
    <property type="entry name" value="Dipeptide-binding Protein, Domain 3"/>
    <property type="match status" value="2"/>
</dbReference>
<dbReference type="GO" id="GO:0043190">
    <property type="term" value="C:ATP-binding cassette (ABC) transporter complex"/>
    <property type="evidence" value="ECO:0007669"/>
    <property type="project" value="InterPro"/>
</dbReference>
<dbReference type="Proteomes" id="UP000480246">
    <property type="component" value="Unassembled WGS sequence"/>
</dbReference>
<keyword evidence="3" id="KW-1003">Cell membrane</keyword>
<name>A0A7C8GQC8_9BACI</name>
<dbReference type="GO" id="GO:0015226">
    <property type="term" value="F:carnitine transmembrane transporter activity"/>
    <property type="evidence" value="ECO:0007669"/>
    <property type="project" value="TreeGrafter"/>
</dbReference>
<dbReference type="GO" id="GO:0015871">
    <property type="term" value="P:choline transport"/>
    <property type="evidence" value="ECO:0007669"/>
    <property type="project" value="TreeGrafter"/>
</dbReference>
<feature type="chain" id="PRO_5039166346" evidence="5">
    <location>
        <begin position="23"/>
        <end position="309"/>
    </location>
</feature>
<evidence type="ECO:0000256" key="4">
    <source>
        <dbReference type="ARBA" id="ARBA00023136"/>
    </source>
</evidence>
<keyword evidence="8" id="KW-1185">Reference proteome</keyword>
<dbReference type="RefSeq" id="WP_153406728.1">
    <property type="nucleotide sequence ID" value="NZ_ML762451.1"/>
</dbReference>
<dbReference type="InterPro" id="IPR007210">
    <property type="entry name" value="ABC_Gly_betaine_transp_sub-bd"/>
</dbReference>
<protein>
    <submittedName>
        <fullName evidence="7">Glycine betaine ABC transporter substrate-binding protein</fullName>
    </submittedName>
</protein>
<evidence type="ECO:0000256" key="5">
    <source>
        <dbReference type="SAM" id="SignalP"/>
    </source>
</evidence>
<dbReference type="OrthoDB" id="9787902at2"/>
<evidence type="ECO:0000259" key="6">
    <source>
        <dbReference type="Pfam" id="PF04069"/>
    </source>
</evidence>
<organism evidence="7 8">
    <name type="scientific">Gracilibacillus oryzae</name>
    <dbReference type="NCBI Taxonomy" id="1672701"/>
    <lineage>
        <taxon>Bacteria</taxon>
        <taxon>Bacillati</taxon>
        <taxon>Bacillota</taxon>
        <taxon>Bacilli</taxon>
        <taxon>Bacillales</taxon>
        <taxon>Bacillaceae</taxon>
        <taxon>Gracilibacillus</taxon>
    </lineage>
</organism>
<keyword evidence="4" id="KW-0472">Membrane</keyword>
<proteinExistence type="predicted"/>
<reference evidence="7 8" key="1">
    <citation type="submission" date="2019-10" db="EMBL/GenBank/DDBJ databases">
        <title>Gracilibacillus sp. nov. isolated from rice seeds.</title>
        <authorList>
            <person name="He S."/>
        </authorList>
    </citation>
    <scope>NUCLEOTIDE SEQUENCE [LARGE SCALE GENOMIC DNA]</scope>
    <source>
        <strain evidence="7 8">TD8</strain>
    </source>
</reference>
<dbReference type="PROSITE" id="PS51257">
    <property type="entry name" value="PROKAR_LIPOPROTEIN"/>
    <property type="match status" value="1"/>
</dbReference>
<dbReference type="PANTHER" id="PTHR47737">
    <property type="entry name" value="GLYCINE BETAINE/PROLINE BETAINE TRANSPORT SYSTEM PERMEASE PROTEIN PROW"/>
    <property type="match status" value="1"/>
</dbReference>
<sequence length="309" mass="33465">MLKNKWRILGFASMLALVLVLAACGGSDESEESTSSDNTENEETASVGDGKEIELVYVNWDSEIASTHVVGKVLEDLGYDVTLTSIDNAAMWQAVANGEADGMVAAWLPTTHGDLYEANKDSLVDLGENLSGAKTGLVVPQYMEDINSIADLANYAEELDQKITGIDAGAGVVQSAEQSIEDYGLEGWEVQTSTGGAMTTALGEAIDSEEPIVVTGWTPHWKFAEYDLKYLEDPEETFGGEEYIATMVRQGLEEDLPNAYTVLDQFNWTTADMEAVMLEISSGTDPEEAAAAWVEENQEMVTEWTAGIE</sequence>
<accession>A0A7C8GQC8</accession>
<keyword evidence="5" id="KW-0732">Signal</keyword>
<dbReference type="PANTHER" id="PTHR47737:SF1">
    <property type="entry name" value="GLYCINE BETAINE_PROLINE BETAINE TRANSPORT SYSTEM PERMEASE PROTEIN PROW"/>
    <property type="match status" value="1"/>
</dbReference>
<dbReference type="GO" id="GO:0005275">
    <property type="term" value="F:amine transmembrane transporter activity"/>
    <property type="evidence" value="ECO:0007669"/>
    <property type="project" value="TreeGrafter"/>
</dbReference>
<dbReference type="CDD" id="cd13639">
    <property type="entry name" value="PBP2_OpuAC_like"/>
    <property type="match status" value="1"/>
</dbReference>
<dbReference type="Pfam" id="PF04069">
    <property type="entry name" value="OpuAC"/>
    <property type="match status" value="1"/>
</dbReference>
<evidence type="ECO:0000256" key="1">
    <source>
        <dbReference type="ARBA" id="ARBA00004236"/>
    </source>
</evidence>
<evidence type="ECO:0000313" key="8">
    <source>
        <dbReference type="Proteomes" id="UP000480246"/>
    </source>
</evidence>
<dbReference type="EMBL" id="WEID01000113">
    <property type="protein sequence ID" value="KAB8126213.1"/>
    <property type="molecule type" value="Genomic_DNA"/>
</dbReference>
<gene>
    <name evidence="7" type="ORF">F9U64_20430</name>
</gene>
<feature type="signal peptide" evidence="5">
    <location>
        <begin position="1"/>
        <end position="22"/>
    </location>
</feature>
<feature type="domain" description="ABC-type glycine betaine transport system substrate-binding" evidence="6">
    <location>
        <begin position="51"/>
        <end position="296"/>
    </location>
</feature>
<evidence type="ECO:0000313" key="7">
    <source>
        <dbReference type="EMBL" id="KAB8126213.1"/>
    </source>
</evidence>
<comment type="subcellular location">
    <subcellularLocation>
        <location evidence="1">Cell membrane</location>
    </subcellularLocation>
</comment>
<dbReference type="Gene3D" id="3.40.190.100">
    <property type="entry name" value="Glycine betaine-binding periplasmic protein, domain 2"/>
    <property type="match status" value="1"/>
</dbReference>
<dbReference type="AlphaFoldDB" id="A0A7C8GQC8"/>
<dbReference type="SUPFAM" id="SSF53850">
    <property type="entry name" value="Periplasmic binding protein-like II"/>
    <property type="match status" value="1"/>
</dbReference>